<evidence type="ECO:0000256" key="3">
    <source>
        <dbReference type="ARBA" id="ARBA00022475"/>
    </source>
</evidence>
<feature type="transmembrane region" description="Helical" evidence="8">
    <location>
        <begin position="64"/>
        <end position="83"/>
    </location>
</feature>
<feature type="transmembrane region" description="Helical" evidence="8">
    <location>
        <begin position="298"/>
        <end position="316"/>
    </location>
</feature>
<dbReference type="FunFam" id="1.20.1250.20:FF:000218">
    <property type="entry name" value="facilitated trehalose transporter Tret1"/>
    <property type="match status" value="1"/>
</dbReference>
<evidence type="ECO:0000256" key="2">
    <source>
        <dbReference type="ARBA" id="ARBA00022448"/>
    </source>
</evidence>
<dbReference type="GO" id="GO:0022857">
    <property type="term" value="F:transmembrane transporter activity"/>
    <property type="evidence" value="ECO:0007669"/>
    <property type="project" value="InterPro"/>
</dbReference>
<accession>A0A9N9TKB0</accession>
<dbReference type="OrthoDB" id="6133115at2759"/>
<dbReference type="GO" id="GO:0005886">
    <property type="term" value="C:plasma membrane"/>
    <property type="evidence" value="ECO:0007669"/>
    <property type="project" value="UniProtKB-SubCell"/>
</dbReference>
<evidence type="ECO:0000313" key="11">
    <source>
        <dbReference type="Proteomes" id="UP001153712"/>
    </source>
</evidence>
<feature type="transmembrane region" description="Helical" evidence="8">
    <location>
        <begin position="425"/>
        <end position="443"/>
    </location>
</feature>
<feature type="domain" description="Major facilitator superfamily (MFS) profile" evidence="9">
    <location>
        <begin position="23"/>
        <end position="447"/>
    </location>
</feature>
<proteinExistence type="predicted"/>
<organism evidence="10 11">
    <name type="scientific">Phyllotreta striolata</name>
    <name type="common">Striped flea beetle</name>
    <name type="synonym">Crioceris striolata</name>
    <dbReference type="NCBI Taxonomy" id="444603"/>
    <lineage>
        <taxon>Eukaryota</taxon>
        <taxon>Metazoa</taxon>
        <taxon>Ecdysozoa</taxon>
        <taxon>Arthropoda</taxon>
        <taxon>Hexapoda</taxon>
        <taxon>Insecta</taxon>
        <taxon>Pterygota</taxon>
        <taxon>Neoptera</taxon>
        <taxon>Endopterygota</taxon>
        <taxon>Coleoptera</taxon>
        <taxon>Polyphaga</taxon>
        <taxon>Cucujiformia</taxon>
        <taxon>Chrysomeloidea</taxon>
        <taxon>Chrysomelidae</taxon>
        <taxon>Galerucinae</taxon>
        <taxon>Alticini</taxon>
        <taxon>Phyllotreta</taxon>
    </lineage>
</organism>
<feature type="transmembrane region" description="Helical" evidence="8">
    <location>
        <begin position="116"/>
        <end position="138"/>
    </location>
</feature>
<dbReference type="InterPro" id="IPR005829">
    <property type="entry name" value="Sugar_transporter_CS"/>
</dbReference>
<dbReference type="InterPro" id="IPR005828">
    <property type="entry name" value="MFS_sugar_transport-like"/>
</dbReference>
<keyword evidence="2" id="KW-0813">Transport</keyword>
<dbReference type="Gene3D" id="1.20.1250.20">
    <property type="entry name" value="MFS general substrate transporter like domains"/>
    <property type="match status" value="1"/>
</dbReference>
<keyword evidence="4" id="KW-0762">Sugar transport</keyword>
<feature type="transmembrane region" description="Helical" evidence="8">
    <location>
        <begin position="393"/>
        <end position="413"/>
    </location>
</feature>
<feature type="transmembrane region" description="Helical" evidence="8">
    <location>
        <begin position="150"/>
        <end position="171"/>
    </location>
</feature>
<evidence type="ECO:0000256" key="5">
    <source>
        <dbReference type="ARBA" id="ARBA00022692"/>
    </source>
</evidence>
<keyword evidence="7 8" id="KW-0472">Membrane</keyword>
<keyword evidence="6 8" id="KW-1133">Transmembrane helix</keyword>
<reference evidence="10" key="1">
    <citation type="submission" date="2022-01" db="EMBL/GenBank/DDBJ databases">
        <authorList>
            <person name="King R."/>
        </authorList>
    </citation>
    <scope>NUCLEOTIDE SEQUENCE</scope>
</reference>
<feature type="transmembrane region" description="Helical" evidence="8">
    <location>
        <begin position="323"/>
        <end position="344"/>
    </location>
</feature>
<dbReference type="Pfam" id="PF00083">
    <property type="entry name" value="Sugar_tr"/>
    <property type="match status" value="1"/>
</dbReference>
<dbReference type="AlphaFoldDB" id="A0A9N9TKB0"/>
<feature type="transmembrane region" description="Helical" evidence="8">
    <location>
        <begin position="177"/>
        <end position="195"/>
    </location>
</feature>
<sequence length="466" mass="52792">MARGKSSLIEGDEVEKPWAQIVAILIGSLAGFTDGLHYSWTSPFIVKIVEDKKNYNISEEEASYFPTIQPIAMLLFCPIFSVLSDKIGRKKTFLLIAYPQIISWLLAAFAKDAMGFYVSRFFAGIANGCFFAVFPSYVGEISNPTIRGTWGNVVSTSMYCGELVINIVGSYCGVRETSFIFLPLPILFLILFWMMPESPYWFLMKGEESKAKESLRFFTRKENIDEDYFKLKLDVDRQMSETGRWVDLVRIQSNRKALLAGAFLRLTQQTSGMGIFLVYNQFIFEKSGSSLSREICSIIYSSLYVILNIIVVVFIVNRFSRRILYFISLAGAAVMLYVLATYFYLDDHTKLTSFGWVPITGTVIYQVFMGTGLCVIPTLMMSELYSTSIKAKAMIVLTISFAGGNIIINPLFYYLNTSFGFHTPFYFFAVCNTIALVIAYYIVPETKGKTLEEIQQMLKVSNVRVN</sequence>
<dbReference type="PANTHER" id="PTHR48021:SF46">
    <property type="entry name" value="MAJOR FACILITATOR SUPERFAMILY (MFS) PROFILE DOMAIN-CONTAINING PROTEIN"/>
    <property type="match status" value="1"/>
</dbReference>
<dbReference type="EMBL" id="OU900096">
    <property type="protein sequence ID" value="CAG9859789.1"/>
    <property type="molecule type" value="Genomic_DNA"/>
</dbReference>
<keyword evidence="3" id="KW-1003">Cell membrane</keyword>
<keyword evidence="5 8" id="KW-0812">Transmembrane</keyword>
<keyword evidence="11" id="KW-1185">Reference proteome</keyword>
<dbReference type="Proteomes" id="UP001153712">
    <property type="component" value="Chromosome 3"/>
</dbReference>
<gene>
    <name evidence="10" type="ORF">PHYEVI_LOCUS6156</name>
</gene>
<feature type="transmembrane region" description="Helical" evidence="8">
    <location>
        <begin position="21"/>
        <end position="40"/>
    </location>
</feature>
<dbReference type="InterPro" id="IPR050549">
    <property type="entry name" value="MFS_Trehalose_Transporter"/>
</dbReference>
<evidence type="ECO:0000256" key="1">
    <source>
        <dbReference type="ARBA" id="ARBA00004651"/>
    </source>
</evidence>
<dbReference type="PROSITE" id="PS00217">
    <property type="entry name" value="SUGAR_TRANSPORT_2"/>
    <property type="match status" value="1"/>
</dbReference>
<dbReference type="InterPro" id="IPR020846">
    <property type="entry name" value="MFS_dom"/>
</dbReference>
<evidence type="ECO:0000256" key="7">
    <source>
        <dbReference type="ARBA" id="ARBA00023136"/>
    </source>
</evidence>
<evidence type="ECO:0000256" key="8">
    <source>
        <dbReference type="SAM" id="Phobius"/>
    </source>
</evidence>
<dbReference type="SUPFAM" id="SSF103473">
    <property type="entry name" value="MFS general substrate transporter"/>
    <property type="match status" value="1"/>
</dbReference>
<dbReference type="PROSITE" id="PS50850">
    <property type="entry name" value="MFS"/>
    <property type="match status" value="1"/>
</dbReference>
<evidence type="ECO:0000313" key="10">
    <source>
        <dbReference type="EMBL" id="CAG9859789.1"/>
    </source>
</evidence>
<evidence type="ECO:0000259" key="9">
    <source>
        <dbReference type="PROSITE" id="PS50850"/>
    </source>
</evidence>
<dbReference type="PANTHER" id="PTHR48021">
    <property type="match status" value="1"/>
</dbReference>
<comment type="subcellular location">
    <subcellularLocation>
        <location evidence="1">Cell membrane</location>
        <topology evidence="1">Multi-pass membrane protein</topology>
    </subcellularLocation>
</comment>
<feature type="transmembrane region" description="Helical" evidence="8">
    <location>
        <begin position="356"/>
        <end position="381"/>
    </location>
</feature>
<evidence type="ECO:0000256" key="4">
    <source>
        <dbReference type="ARBA" id="ARBA00022597"/>
    </source>
</evidence>
<feature type="transmembrane region" description="Helical" evidence="8">
    <location>
        <begin position="92"/>
        <end position="110"/>
    </location>
</feature>
<evidence type="ECO:0000256" key="6">
    <source>
        <dbReference type="ARBA" id="ARBA00022989"/>
    </source>
</evidence>
<protein>
    <recommendedName>
        <fullName evidence="9">Major facilitator superfamily (MFS) profile domain-containing protein</fullName>
    </recommendedName>
</protein>
<name>A0A9N9TKB0_PHYSR</name>
<dbReference type="InterPro" id="IPR036259">
    <property type="entry name" value="MFS_trans_sf"/>
</dbReference>